<evidence type="ECO:0000313" key="7">
    <source>
        <dbReference type="Proteomes" id="UP001143480"/>
    </source>
</evidence>
<sequence>MSLLTIGELSRHSGVPASALRFYERQGLISSDRSATNQRRYDDAAAKRVAFIRASQRVGIPLARIAEVLAFLPEGHPPTAAFWRRASQCWGEAVDERIARLEQQREQFTACAGCGCLTFGECRLVTPA</sequence>
<dbReference type="SMART" id="SM00422">
    <property type="entry name" value="HTH_MERR"/>
    <property type="match status" value="1"/>
</dbReference>
<keyword evidence="4" id="KW-0238">DNA-binding</keyword>
<dbReference type="SUPFAM" id="SSF46955">
    <property type="entry name" value="Putative DNA-binding domain"/>
    <property type="match status" value="1"/>
</dbReference>
<organism evidence="6 7">
    <name type="scientific">Dactylosporangium matsuzakiense</name>
    <dbReference type="NCBI Taxonomy" id="53360"/>
    <lineage>
        <taxon>Bacteria</taxon>
        <taxon>Bacillati</taxon>
        <taxon>Actinomycetota</taxon>
        <taxon>Actinomycetes</taxon>
        <taxon>Micromonosporales</taxon>
        <taxon>Micromonosporaceae</taxon>
        <taxon>Dactylosporangium</taxon>
    </lineage>
</organism>
<dbReference type="AlphaFoldDB" id="A0A9W6KJX4"/>
<dbReference type="GO" id="GO:0003700">
    <property type="term" value="F:DNA-binding transcription factor activity"/>
    <property type="evidence" value="ECO:0007669"/>
    <property type="project" value="InterPro"/>
</dbReference>
<dbReference type="InterPro" id="IPR000551">
    <property type="entry name" value="MerR-type_HTH_dom"/>
</dbReference>
<evidence type="ECO:0000256" key="4">
    <source>
        <dbReference type="ARBA" id="ARBA00023125"/>
    </source>
</evidence>
<keyword evidence="1" id="KW-0001">2Fe-2S</keyword>
<dbReference type="RefSeq" id="WP_261965896.1">
    <property type="nucleotide sequence ID" value="NZ_BAAAXA010000001.1"/>
</dbReference>
<evidence type="ECO:0000256" key="1">
    <source>
        <dbReference type="ARBA" id="ARBA00022714"/>
    </source>
</evidence>
<proteinExistence type="predicted"/>
<dbReference type="PANTHER" id="PTHR30204">
    <property type="entry name" value="REDOX-CYCLING DRUG-SENSING TRANSCRIPTIONAL ACTIVATOR SOXR"/>
    <property type="match status" value="1"/>
</dbReference>
<dbReference type="PRINTS" id="PR00040">
    <property type="entry name" value="HTHMERR"/>
</dbReference>
<dbReference type="NCBIfam" id="TIGR01950">
    <property type="entry name" value="SoxR"/>
    <property type="match status" value="1"/>
</dbReference>
<keyword evidence="7" id="KW-1185">Reference proteome</keyword>
<dbReference type="EMBL" id="BSFP01000034">
    <property type="protein sequence ID" value="GLL03467.1"/>
    <property type="molecule type" value="Genomic_DNA"/>
</dbReference>
<name>A0A9W6KJX4_9ACTN</name>
<dbReference type="Proteomes" id="UP001143480">
    <property type="component" value="Unassembled WGS sequence"/>
</dbReference>
<dbReference type="InterPro" id="IPR009061">
    <property type="entry name" value="DNA-bd_dom_put_sf"/>
</dbReference>
<keyword evidence="1" id="KW-0479">Metal-binding</keyword>
<dbReference type="InterPro" id="IPR010211">
    <property type="entry name" value="Redox-sen_tscrpt-act_SoxR"/>
</dbReference>
<evidence type="ECO:0000256" key="2">
    <source>
        <dbReference type="ARBA" id="ARBA00023004"/>
    </source>
</evidence>
<protein>
    <submittedName>
        <fullName evidence="6">MerR family transcriptional regulator</fullName>
    </submittedName>
</protein>
<keyword evidence="2" id="KW-0408">Iron</keyword>
<gene>
    <name evidence="6" type="ORF">GCM10017581_052130</name>
</gene>
<reference evidence="6" key="1">
    <citation type="journal article" date="2014" name="Int. J. Syst. Evol. Microbiol.">
        <title>Complete genome sequence of Corynebacterium casei LMG S-19264T (=DSM 44701T), isolated from a smear-ripened cheese.</title>
        <authorList>
            <consortium name="US DOE Joint Genome Institute (JGI-PGF)"/>
            <person name="Walter F."/>
            <person name="Albersmeier A."/>
            <person name="Kalinowski J."/>
            <person name="Ruckert C."/>
        </authorList>
    </citation>
    <scope>NUCLEOTIDE SEQUENCE</scope>
    <source>
        <strain evidence="6">VKM Ac-1321</strain>
    </source>
</reference>
<dbReference type="InterPro" id="IPR047057">
    <property type="entry name" value="MerR_fam"/>
</dbReference>
<dbReference type="GO" id="GO:0006979">
    <property type="term" value="P:response to oxidative stress"/>
    <property type="evidence" value="ECO:0007669"/>
    <property type="project" value="InterPro"/>
</dbReference>
<accession>A0A9W6KJX4</accession>
<keyword evidence="3" id="KW-0411">Iron-sulfur</keyword>
<dbReference type="PROSITE" id="PS50937">
    <property type="entry name" value="HTH_MERR_2"/>
    <property type="match status" value="1"/>
</dbReference>
<comment type="caution">
    <text evidence="6">The sequence shown here is derived from an EMBL/GenBank/DDBJ whole genome shotgun (WGS) entry which is preliminary data.</text>
</comment>
<evidence type="ECO:0000313" key="6">
    <source>
        <dbReference type="EMBL" id="GLL03467.1"/>
    </source>
</evidence>
<feature type="domain" description="HTH merR-type" evidence="5">
    <location>
        <begin position="3"/>
        <end position="71"/>
    </location>
</feature>
<dbReference type="Gene3D" id="1.10.1660.10">
    <property type="match status" value="1"/>
</dbReference>
<evidence type="ECO:0000259" key="5">
    <source>
        <dbReference type="PROSITE" id="PS50937"/>
    </source>
</evidence>
<dbReference type="GO" id="GO:0003677">
    <property type="term" value="F:DNA binding"/>
    <property type="evidence" value="ECO:0007669"/>
    <property type="project" value="UniProtKB-KW"/>
</dbReference>
<dbReference type="Pfam" id="PF13411">
    <property type="entry name" value="MerR_1"/>
    <property type="match status" value="1"/>
</dbReference>
<dbReference type="PANTHER" id="PTHR30204:SF0">
    <property type="entry name" value="REDOX-SENSITIVE TRANSCRIPTIONAL ACTIVATOR SOXR"/>
    <property type="match status" value="1"/>
</dbReference>
<reference evidence="6" key="2">
    <citation type="submission" date="2023-01" db="EMBL/GenBank/DDBJ databases">
        <authorList>
            <person name="Sun Q."/>
            <person name="Evtushenko L."/>
        </authorList>
    </citation>
    <scope>NUCLEOTIDE SEQUENCE</scope>
    <source>
        <strain evidence="6">VKM Ac-1321</strain>
    </source>
</reference>
<evidence type="ECO:0000256" key="3">
    <source>
        <dbReference type="ARBA" id="ARBA00023014"/>
    </source>
</evidence>
<dbReference type="GO" id="GO:0051537">
    <property type="term" value="F:2 iron, 2 sulfur cluster binding"/>
    <property type="evidence" value="ECO:0007669"/>
    <property type="project" value="UniProtKB-KW"/>
</dbReference>